<evidence type="ECO:0000313" key="3">
    <source>
        <dbReference type="Proteomes" id="UP000596661"/>
    </source>
</evidence>
<sequence length="95" mass="10457">MLHRTPTTDPTLEPSAAASPSPSAMGEDEFIFPDGYDPYENTPATPTDATIMSIGDSESQGDILAFEAPRGGVEFGKRKRNPLTWFEDYTKMKKK</sequence>
<feature type="compositionally biased region" description="Polar residues" evidence="1">
    <location>
        <begin position="1"/>
        <end position="10"/>
    </location>
</feature>
<accession>A0A803NJS0</accession>
<proteinExistence type="predicted"/>
<evidence type="ECO:0000313" key="2">
    <source>
        <dbReference type="EnsemblPlants" id="cds.evm.model.01.2111"/>
    </source>
</evidence>
<feature type="compositionally biased region" description="Low complexity" evidence="1">
    <location>
        <begin position="14"/>
        <end position="24"/>
    </location>
</feature>
<dbReference type="Proteomes" id="UP000596661">
    <property type="component" value="Chromosome 1"/>
</dbReference>
<organism evidence="2 3">
    <name type="scientific">Cannabis sativa</name>
    <name type="common">Hemp</name>
    <name type="synonym">Marijuana</name>
    <dbReference type="NCBI Taxonomy" id="3483"/>
    <lineage>
        <taxon>Eukaryota</taxon>
        <taxon>Viridiplantae</taxon>
        <taxon>Streptophyta</taxon>
        <taxon>Embryophyta</taxon>
        <taxon>Tracheophyta</taxon>
        <taxon>Spermatophyta</taxon>
        <taxon>Magnoliopsida</taxon>
        <taxon>eudicotyledons</taxon>
        <taxon>Gunneridae</taxon>
        <taxon>Pentapetalae</taxon>
        <taxon>rosids</taxon>
        <taxon>fabids</taxon>
        <taxon>Rosales</taxon>
        <taxon>Cannabaceae</taxon>
        <taxon>Cannabis</taxon>
    </lineage>
</organism>
<feature type="region of interest" description="Disordered" evidence="1">
    <location>
        <begin position="1"/>
        <end position="48"/>
    </location>
</feature>
<name>A0A803NJS0_CANSA</name>
<reference evidence="2" key="2">
    <citation type="submission" date="2021-03" db="UniProtKB">
        <authorList>
            <consortium name="EnsemblPlants"/>
        </authorList>
    </citation>
    <scope>IDENTIFICATION</scope>
</reference>
<protein>
    <submittedName>
        <fullName evidence="2">Uncharacterized protein</fullName>
    </submittedName>
</protein>
<dbReference type="EnsemblPlants" id="evm.model.01.2111">
    <property type="protein sequence ID" value="cds.evm.model.01.2111"/>
    <property type="gene ID" value="evm.TU.01.2111"/>
</dbReference>
<dbReference type="AlphaFoldDB" id="A0A803NJS0"/>
<reference evidence="2" key="1">
    <citation type="submission" date="2018-11" db="EMBL/GenBank/DDBJ databases">
        <authorList>
            <person name="Grassa J C."/>
        </authorList>
    </citation>
    <scope>NUCLEOTIDE SEQUENCE [LARGE SCALE GENOMIC DNA]</scope>
</reference>
<keyword evidence="3" id="KW-1185">Reference proteome</keyword>
<evidence type="ECO:0000256" key="1">
    <source>
        <dbReference type="SAM" id="MobiDB-lite"/>
    </source>
</evidence>
<dbReference type="EMBL" id="UZAU01000058">
    <property type="status" value="NOT_ANNOTATED_CDS"/>
    <property type="molecule type" value="Genomic_DNA"/>
</dbReference>
<dbReference type="Gramene" id="evm.model.01.2111">
    <property type="protein sequence ID" value="cds.evm.model.01.2111"/>
    <property type="gene ID" value="evm.TU.01.2111"/>
</dbReference>